<dbReference type="FunFam" id="1.10.1670.10:FF:000003">
    <property type="entry name" value="Endonuclease III homolog"/>
    <property type="match status" value="1"/>
</dbReference>
<dbReference type="SMART" id="SM00478">
    <property type="entry name" value="ENDO3c"/>
    <property type="match status" value="1"/>
</dbReference>
<dbReference type="GO" id="GO:0003677">
    <property type="term" value="F:DNA binding"/>
    <property type="evidence" value="ECO:0007669"/>
    <property type="project" value="UniProtKB-UniRule"/>
</dbReference>
<dbReference type="EC" id="3.2.2.-" evidence="14"/>
<sequence length="419" mass="46411">MPSSSIRTTSSLDTTRRTTRLTSRVSAFNPQVTLFEAAELEDQALPDSSSSPRRSKRVKVEVKTETDSHIPDLEDLKYVPKTRTPRKTPKKEEKQLYTLQTSAVKAEASTSSTATPTPRKRKKADVASPKKPKAVPQALAIPHPEPPNWRETYSAIKEMRTRFVAPVDTMGCQQAQVAEKDPKNRRYATLVSLMLSSQTKDEITNAAVDNLRAALGGSITIEGMIAADDAVIQKAIAKVGFWSKKTTYLKQAAIKLRDEFDSDVPDTADKLCSLPGVGPKMAFLALQIAWNQNDGIGVDVHVHRITNLLGWHKPPTKTPEQTRLNLQSWLPKELYGDINHMLVGFGQVICVPVSPRCDVCELSVKGLCPSARVVNSKKRKAIVFTEVKESPPKIEITMEEETEEKKFIPPPSPSRPQPT</sequence>
<keyword evidence="5 14" id="KW-0227">DNA damage</keyword>
<organism evidence="17 18">
    <name type="scientific">Agrocybe pediades</name>
    <dbReference type="NCBI Taxonomy" id="84607"/>
    <lineage>
        <taxon>Eukaryota</taxon>
        <taxon>Fungi</taxon>
        <taxon>Dikarya</taxon>
        <taxon>Basidiomycota</taxon>
        <taxon>Agaricomycotina</taxon>
        <taxon>Agaricomycetes</taxon>
        <taxon>Agaricomycetidae</taxon>
        <taxon>Agaricales</taxon>
        <taxon>Agaricineae</taxon>
        <taxon>Strophariaceae</taxon>
        <taxon>Agrocybe</taxon>
    </lineage>
</organism>
<dbReference type="InterPro" id="IPR003651">
    <property type="entry name" value="Endonuclease3_FeS-loop_motif"/>
</dbReference>
<keyword evidence="18" id="KW-1185">Reference proteome</keyword>
<feature type="compositionally biased region" description="Low complexity" evidence="15">
    <location>
        <begin position="1"/>
        <end position="13"/>
    </location>
</feature>
<dbReference type="GO" id="GO:0005634">
    <property type="term" value="C:nucleus"/>
    <property type="evidence" value="ECO:0007669"/>
    <property type="project" value="UniProtKB-SubCell"/>
</dbReference>
<comment type="similarity">
    <text evidence="2 14">Belongs to the Nth/MutY family.</text>
</comment>
<keyword evidence="3" id="KW-0004">4Fe-4S</keyword>
<feature type="region of interest" description="Disordered" evidence="15">
    <location>
        <begin position="394"/>
        <end position="419"/>
    </location>
</feature>
<dbReference type="PANTHER" id="PTHR43286">
    <property type="entry name" value="ENDONUCLEASE III-LIKE PROTEIN 1"/>
    <property type="match status" value="1"/>
</dbReference>
<dbReference type="InterPro" id="IPR023170">
    <property type="entry name" value="HhH_base_excis_C"/>
</dbReference>
<evidence type="ECO:0000256" key="1">
    <source>
        <dbReference type="ARBA" id="ARBA00001966"/>
    </source>
</evidence>
<feature type="domain" description="HhH-GPD" evidence="16">
    <location>
        <begin position="195"/>
        <end position="348"/>
    </location>
</feature>
<evidence type="ECO:0000256" key="14">
    <source>
        <dbReference type="HAMAP-Rule" id="MF_03183"/>
    </source>
</evidence>
<dbReference type="InterPro" id="IPR003265">
    <property type="entry name" value="HhH-GPD_domain"/>
</dbReference>
<feature type="compositionally biased region" description="Pro residues" evidence="15">
    <location>
        <begin position="408"/>
        <end position="419"/>
    </location>
</feature>
<dbReference type="SUPFAM" id="SSF48150">
    <property type="entry name" value="DNA-glycosylase"/>
    <property type="match status" value="1"/>
</dbReference>
<feature type="compositionally biased region" description="Basic and acidic residues" evidence="15">
    <location>
        <begin position="58"/>
        <end position="78"/>
    </location>
</feature>
<keyword evidence="9" id="KW-0411">Iron-sulfur</keyword>
<dbReference type="CDD" id="cd00056">
    <property type="entry name" value="ENDO3c"/>
    <property type="match status" value="1"/>
</dbReference>
<keyword evidence="8" id="KW-0408">Iron</keyword>
<comment type="caution">
    <text evidence="14">Lacks conserved residue(s) required for the propagation of feature annotation.</text>
</comment>
<evidence type="ECO:0000256" key="6">
    <source>
        <dbReference type="ARBA" id="ARBA00022801"/>
    </source>
</evidence>
<dbReference type="InterPro" id="IPR030841">
    <property type="entry name" value="NTH1"/>
</dbReference>
<proteinExistence type="inferred from homology"/>
<dbReference type="Pfam" id="PF00730">
    <property type="entry name" value="HhH-GPD"/>
    <property type="match status" value="1"/>
</dbReference>
<evidence type="ECO:0000259" key="16">
    <source>
        <dbReference type="SMART" id="SM00478"/>
    </source>
</evidence>
<dbReference type="GO" id="GO:0000703">
    <property type="term" value="F:oxidized pyrimidine nucleobase lesion DNA N-glycosylase activity"/>
    <property type="evidence" value="ECO:0007669"/>
    <property type="project" value="UniProtKB-UniRule"/>
</dbReference>
<feature type="region of interest" description="Disordered" evidence="15">
    <location>
        <begin position="38"/>
        <end position="149"/>
    </location>
</feature>
<dbReference type="EC" id="4.2.99.18" evidence="14"/>
<keyword evidence="14" id="KW-0496">Mitochondrion</keyword>
<dbReference type="Gene3D" id="1.10.340.30">
    <property type="entry name" value="Hypothetical protein, domain 2"/>
    <property type="match status" value="1"/>
</dbReference>
<dbReference type="InterPro" id="IPR000445">
    <property type="entry name" value="HhH_motif"/>
</dbReference>
<dbReference type="PROSITE" id="PS01155">
    <property type="entry name" value="ENDONUCLEASE_III_2"/>
    <property type="match status" value="1"/>
</dbReference>
<evidence type="ECO:0000313" key="17">
    <source>
        <dbReference type="EMBL" id="KAF4615300.1"/>
    </source>
</evidence>
<comment type="function">
    <text evidence="14">Bifunctional DNA N-glycosylase with associated apurinic/apyrimidinic (AP) lyase function that catalyzes the first step in base excision repair (BER), the primary repair pathway for the repair of oxidative DNA damage. The DNA N-glycosylase activity releases the damaged DNA base from DNA by cleaving the N-glycosidic bond, leaving an AP site. The AP lyase activity cleaves the phosphodiester bond 3' to the AP site by a beta-elimination. Primarily recognizes and repairs oxidative base damage of pyrimidines.</text>
</comment>
<keyword evidence="6 14" id="KW-0378">Hydrolase</keyword>
<comment type="caution">
    <text evidence="17">The sequence shown here is derived from an EMBL/GenBank/DDBJ whole genome shotgun (WGS) entry which is preliminary data.</text>
</comment>
<comment type="cofactor">
    <cofactor evidence="1">
        <name>[4Fe-4S] cluster</name>
        <dbReference type="ChEBI" id="CHEBI:49883"/>
    </cofactor>
</comment>
<dbReference type="EMBL" id="JAACJL010000044">
    <property type="protein sequence ID" value="KAF4615300.1"/>
    <property type="molecule type" value="Genomic_DNA"/>
</dbReference>
<keyword evidence="11 14" id="KW-0456">Lyase</keyword>
<accession>A0A8H4VP75</accession>
<evidence type="ECO:0000313" key="18">
    <source>
        <dbReference type="Proteomes" id="UP000521872"/>
    </source>
</evidence>
<dbReference type="AlphaFoldDB" id="A0A8H4VP75"/>
<dbReference type="GO" id="GO:0051539">
    <property type="term" value="F:4 iron, 4 sulfur cluster binding"/>
    <property type="evidence" value="ECO:0007669"/>
    <property type="project" value="UniProtKB-KW"/>
</dbReference>
<dbReference type="FunFam" id="1.10.340.30:FF:000001">
    <property type="entry name" value="Endonuclease III"/>
    <property type="match status" value="1"/>
</dbReference>
<dbReference type="GO" id="GO:0140078">
    <property type="term" value="F:class I DNA-(apurinic or apyrimidinic site) endonuclease activity"/>
    <property type="evidence" value="ECO:0007669"/>
    <property type="project" value="UniProtKB-EC"/>
</dbReference>
<evidence type="ECO:0000256" key="5">
    <source>
        <dbReference type="ARBA" id="ARBA00022763"/>
    </source>
</evidence>
<comment type="catalytic activity">
    <reaction evidence="13 14">
        <text>2'-deoxyribonucleotide-(2'-deoxyribose 5'-phosphate)-2'-deoxyribonucleotide-DNA = a 3'-end 2'-deoxyribonucleotide-(2,3-dehydro-2,3-deoxyribose 5'-phosphate)-DNA + a 5'-end 5'-phospho-2'-deoxyribonucleoside-DNA + H(+)</text>
        <dbReference type="Rhea" id="RHEA:66592"/>
        <dbReference type="Rhea" id="RHEA-COMP:13180"/>
        <dbReference type="Rhea" id="RHEA-COMP:16897"/>
        <dbReference type="Rhea" id="RHEA-COMP:17067"/>
        <dbReference type="ChEBI" id="CHEBI:15378"/>
        <dbReference type="ChEBI" id="CHEBI:136412"/>
        <dbReference type="ChEBI" id="CHEBI:157695"/>
        <dbReference type="ChEBI" id="CHEBI:167181"/>
        <dbReference type="EC" id="4.2.99.18"/>
    </reaction>
</comment>
<evidence type="ECO:0000256" key="8">
    <source>
        <dbReference type="ARBA" id="ARBA00023004"/>
    </source>
</evidence>
<feature type="region of interest" description="Disordered" evidence="15">
    <location>
        <begin position="1"/>
        <end position="24"/>
    </location>
</feature>
<dbReference type="HAMAP" id="MF_03183">
    <property type="entry name" value="Endonuclease_III_Nth"/>
    <property type="match status" value="1"/>
</dbReference>
<protein>
    <recommendedName>
        <fullName evidence="14">Endonuclease III homolog</fullName>
        <ecNumber evidence="14">3.2.2.-</ecNumber>
        <ecNumber evidence="14">4.2.99.18</ecNumber>
    </recommendedName>
    <alternativeName>
        <fullName evidence="14">Bifunctional DNA N-glycosylase/DNA-(apurinic or apyrimidinic site) lyase</fullName>
        <shortName evidence="14">DNA glycosylase/AP lyase</shortName>
    </alternativeName>
</protein>
<dbReference type="GO" id="GO:0006285">
    <property type="term" value="P:base-excision repair, AP site formation"/>
    <property type="evidence" value="ECO:0007669"/>
    <property type="project" value="UniProtKB-UniRule"/>
</dbReference>
<keyword evidence="4" id="KW-0479">Metal-binding</keyword>
<evidence type="ECO:0000256" key="10">
    <source>
        <dbReference type="ARBA" id="ARBA00023204"/>
    </source>
</evidence>
<evidence type="ECO:0000256" key="7">
    <source>
        <dbReference type="ARBA" id="ARBA00022946"/>
    </source>
</evidence>
<name>A0A8H4VP75_9AGAR</name>
<keyword evidence="10 14" id="KW-0234">DNA repair</keyword>
<dbReference type="Gene3D" id="1.10.1670.10">
    <property type="entry name" value="Helix-hairpin-Helix base-excision DNA repair enzymes (C-terminal)"/>
    <property type="match status" value="1"/>
</dbReference>
<evidence type="ECO:0000256" key="11">
    <source>
        <dbReference type="ARBA" id="ARBA00023239"/>
    </source>
</evidence>
<evidence type="ECO:0000256" key="13">
    <source>
        <dbReference type="ARBA" id="ARBA00044632"/>
    </source>
</evidence>
<dbReference type="SMART" id="SM00525">
    <property type="entry name" value="FES"/>
    <property type="match status" value="1"/>
</dbReference>
<evidence type="ECO:0000256" key="15">
    <source>
        <dbReference type="SAM" id="MobiDB-lite"/>
    </source>
</evidence>
<feature type="compositionally biased region" description="Low complexity" evidence="15">
    <location>
        <begin position="101"/>
        <end position="115"/>
    </location>
</feature>
<reference evidence="17 18" key="1">
    <citation type="submission" date="2019-12" db="EMBL/GenBank/DDBJ databases">
        <authorList>
            <person name="Floudas D."/>
            <person name="Bentzer J."/>
            <person name="Ahren D."/>
            <person name="Johansson T."/>
            <person name="Persson P."/>
            <person name="Tunlid A."/>
        </authorList>
    </citation>
    <scope>NUCLEOTIDE SEQUENCE [LARGE SCALE GENOMIC DNA]</scope>
    <source>
        <strain evidence="17 18">CBS 102.39</strain>
    </source>
</reference>
<evidence type="ECO:0000256" key="9">
    <source>
        <dbReference type="ARBA" id="ARBA00023014"/>
    </source>
</evidence>
<dbReference type="InterPro" id="IPR011257">
    <property type="entry name" value="DNA_glycosylase"/>
</dbReference>
<dbReference type="GO" id="GO:0006289">
    <property type="term" value="P:nucleotide-excision repair"/>
    <property type="evidence" value="ECO:0007669"/>
    <property type="project" value="TreeGrafter"/>
</dbReference>
<dbReference type="GO" id="GO:0046872">
    <property type="term" value="F:metal ion binding"/>
    <property type="evidence" value="ECO:0007669"/>
    <property type="project" value="UniProtKB-KW"/>
</dbReference>
<keyword evidence="12 14" id="KW-0326">Glycosidase</keyword>
<evidence type="ECO:0000256" key="12">
    <source>
        <dbReference type="ARBA" id="ARBA00023295"/>
    </source>
</evidence>
<evidence type="ECO:0000256" key="2">
    <source>
        <dbReference type="ARBA" id="ARBA00008343"/>
    </source>
</evidence>
<evidence type="ECO:0000256" key="3">
    <source>
        <dbReference type="ARBA" id="ARBA00022485"/>
    </source>
</evidence>
<keyword evidence="7" id="KW-0809">Transit peptide</keyword>
<gene>
    <name evidence="14" type="primary">NTH1</name>
    <name evidence="17" type="ORF">D9613_003402</name>
</gene>
<dbReference type="PANTHER" id="PTHR43286:SF1">
    <property type="entry name" value="ENDONUCLEASE III-LIKE PROTEIN 1"/>
    <property type="match status" value="1"/>
</dbReference>
<dbReference type="GO" id="GO:0005739">
    <property type="term" value="C:mitochondrion"/>
    <property type="evidence" value="ECO:0007669"/>
    <property type="project" value="UniProtKB-SubCell"/>
</dbReference>
<dbReference type="InterPro" id="IPR004036">
    <property type="entry name" value="Endonuclease-III-like_CS2"/>
</dbReference>
<dbReference type="Proteomes" id="UP000521872">
    <property type="component" value="Unassembled WGS sequence"/>
</dbReference>
<dbReference type="Pfam" id="PF00633">
    <property type="entry name" value="HHH"/>
    <property type="match status" value="1"/>
</dbReference>
<evidence type="ECO:0000256" key="4">
    <source>
        <dbReference type="ARBA" id="ARBA00022723"/>
    </source>
</evidence>
<keyword evidence="14" id="KW-0539">Nucleus</keyword>
<comment type="subcellular location">
    <subcellularLocation>
        <location evidence="14">Nucleus</location>
    </subcellularLocation>
    <subcellularLocation>
        <location evidence="14">Mitochondrion</location>
    </subcellularLocation>
</comment>